<feature type="compositionally biased region" description="Basic and acidic residues" evidence="6">
    <location>
        <begin position="1"/>
        <end position="75"/>
    </location>
</feature>
<accession>A0A9K3CPV2</accession>
<gene>
    <name evidence="7" type="ORF">KIPB_000838</name>
</gene>
<dbReference type="PANTHER" id="PTHR12241">
    <property type="entry name" value="TUBULIN POLYGLUTAMYLASE"/>
    <property type="match status" value="1"/>
</dbReference>
<evidence type="ECO:0000256" key="1">
    <source>
        <dbReference type="ARBA" id="ARBA00006820"/>
    </source>
</evidence>
<evidence type="ECO:0000256" key="6">
    <source>
        <dbReference type="SAM" id="MobiDB-lite"/>
    </source>
</evidence>
<dbReference type="InterPro" id="IPR004344">
    <property type="entry name" value="TTL/TTLL_fam"/>
</dbReference>
<dbReference type="GO" id="GO:0070740">
    <property type="term" value="F:tubulin-glutamic acid ligase activity"/>
    <property type="evidence" value="ECO:0007669"/>
    <property type="project" value="TreeGrafter"/>
</dbReference>
<dbReference type="SUPFAM" id="SSF56059">
    <property type="entry name" value="Glutathione synthetase ATP-binding domain-like"/>
    <property type="match status" value="1"/>
</dbReference>
<feature type="region of interest" description="Disordered" evidence="6">
    <location>
        <begin position="1"/>
        <end position="77"/>
    </location>
</feature>
<keyword evidence="2" id="KW-0436">Ligase</keyword>
<dbReference type="PANTHER" id="PTHR12241:SF39">
    <property type="entry name" value="TUBULIN POLYGLUTAMYLASE TTLL9-RELATED"/>
    <property type="match status" value="1"/>
</dbReference>
<name>A0A9K3CPV2_9EUKA</name>
<dbReference type="GO" id="GO:0036064">
    <property type="term" value="C:ciliary basal body"/>
    <property type="evidence" value="ECO:0007669"/>
    <property type="project" value="TreeGrafter"/>
</dbReference>
<dbReference type="Proteomes" id="UP000265618">
    <property type="component" value="Unassembled WGS sequence"/>
</dbReference>
<reference evidence="7 8" key="1">
    <citation type="journal article" date="2018" name="PLoS ONE">
        <title>The draft genome of Kipferlia bialata reveals reductive genome evolution in fornicate parasites.</title>
        <authorList>
            <person name="Tanifuji G."/>
            <person name="Takabayashi S."/>
            <person name="Kume K."/>
            <person name="Takagi M."/>
            <person name="Nakayama T."/>
            <person name="Kamikawa R."/>
            <person name="Inagaki Y."/>
            <person name="Hashimoto T."/>
        </authorList>
    </citation>
    <scope>NUCLEOTIDE SEQUENCE [LARGE SCALE GENOMIC DNA]</scope>
    <source>
        <strain evidence="7">NY0173</strain>
    </source>
</reference>
<dbReference type="OrthoDB" id="202825at2759"/>
<proteinExistence type="inferred from homology"/>
<dbReference type="GO" id="GO:0015631">
    <property type="term" value="F:tubulin binding"/>
    <property type="evidence" value="ECO:0007669"/>
    <property type="project" value="TreeGrafter"/>
</dbReference>
<sequence>MPPKHGERERERGKTGGTPKRERGDGPRDRERGGRDRDSGHRARSGSRLDDTSHSRRAPSKERERQPSKDKERPRMITFRTGFRNTIYQVLLQRGWKETDSNTDFDFNWAGVEWVREHYDHLHMKEHQRINHFRNHYELTRKDNLEKNIKQMRRLMTKEGIHNIDLGFTPGTYTLPVEYSLFTEEYRRVNEASAPGETVTWIMKPIGSAQGKGIFLFHKLSDVAHWRKAKKQTTPSREDEPEDQVHTYVCQRYLDRPFLVGQKKFDLRLYALVTSYNPLKVYVNRSGFCRFTFQRYSHDIDNIDDTGMHLTNVAIQKKEDDYDPSELGSKWGLDELRQYMNTRYSRPSVDQCYALINQLIVRSLQSVARVAIQDKHCFELYGFDVLIDEDLKPWLIEVNASPSLTSDTASDDRLKKTMLHDMLTILDMDGILGDTTPTQVGSWDLVYEQTQPIQYSAGHFQTADRRMAAPQRKKIIERVINGGWINKNTSYLGCFSDRARSLGDLQRQRERDRAAADSDK</sequence>
<evidence type="ECO:0000313" key="7">
    <source>
        <dbReference type="EMBL" id="GIQ80093.1"/>
    </source>
</evidence>
<protein>
    <recommendedName>
        <fullName evidence="5">Tubulin--tyrosine ligase-like protein 9</fullName>
    </recommendedName>
</protein>
<dbReference type="EMBL" id="BDIP01000104">
    <property type="protein sequence ID" value="GIQ80093.1"/>
    <property type="molecule type" value="Genomic_DNA"/>
</dbReference>
<dbReference type="AlphaFoldDB" id="A0A9K3CPV2"/>
<dbReference type="Gene3D" id="3.30.470.20">
    <property type="entry name" value="ATP-grasp fold, B domain"/>
    <property type="match status" value="1"/>
</dbReference>
<dbReference type="Pfam" id="PF03133">
    <property type="entry name" value="TTL"/>
    <property type="match status" value="1"/>
</dbReference>
<keyword evidence="4" id="KW-0067">ATP-binding</keyword>
<evidence type="ECO:0000256" key="3">
    <source>
        <dbReference type="ARBA" id="ARBA00022741"/>
    </source>
</evidence>
<comment type="caution">
    <text evidence="7">The sequence shown here is derived from an EMBL/GenBank/DDBJ whole genome shotgun (WGS) entry which is preliminary data.</text>
</comment>
<dbReference type="PROSITE" id="PS51221">
    <property type="entry name" value="TTL"/>
    <property type="match status" value="1"/>
</dbReference>
<dbReference type="GO" id="GO:0000226">
    <property type="term" value="P:microtubule cytoskeleton organization"/>
    <property type="evidence" value="ECO:0007669"/>
    <property type="project" value="TreeGrafter"/>
</dbReference>
<dbReference type="GO" id="GO:0005524">
    <property type="term" value="F:ATP binding"/>
    <property type="evidence" value="ECO:0007669"/>
    <property type="project" value="UniProtKB-KW"/>
</dbReference>
<evidence type="ECO:0000256" key="4">
    <source>
        <dbReference type="ARBA" id="ARBA00022840"/>
    </source>
</evidence>
<evidence type="ECO:0000256" key="2">
    <source>
        <dbReference type="ARBA" id="ARBA00022598"/>
    </source>
</evidence>
<evidence type="ECO:0000256" key="5">
    <source>
        <dbReference type="ARBA" id="ARBA00030445"/>
    </source>
</evidence>
<organism evidence="7 8">
    <name type="scientific">Kipferlia bialata</name>
    <dbReference type="NCBI Taxonomy" id="797122"/>
    <lineage>
        <taxon>Eukaryota</taxon>
        <taxon>Metamonada</taxon>
        <taxon>Carpediemonas-like organisms</taxon>
        <taxon>Kipferlia</taxon>
    </lineage>
</organism>
<evidence type="ECO:0000313" key="8">
    <source>
        <dbReference type="Proteomes" id="UP000265618"/>
    </source>
</evidence>
<comment type="similarity">
    <text evidence="1">Belongs to the tubulin--tyrosine ligase family.</text>
</comment>
<keyword evidence="8" id="KW-1185">Reference proteome</keyword>
<keyword evidence="3" id="KW-0547">Nucleotide-binding</keyword>